<reference evidence="3 4" key="1">
    <citation type="journal article" date="2021" name="Sci. Rep.">
        <title>The distribution of antibiotic resistance genes in chicken gut microbiota commensals.</title>
        <authorList>
            <person name="Juricova H."/>
            <person name="Matiasovicova J."/>
            <person name="Kubasova T."/>
            <person name="Cejkova D."/>
            <person name="Rychlik I."/>
        </authorList>
    </citation>
    <scope>NUCLEOTIDE SEQUENCE [LARGE SCALE GENOMIC DNA]</scope>
    <source>
        <strain evidence="3 4">An421</strain>
    </source>
</reference>
<comment type="caution">
    <text evidence="3">The sequence shown here is derived from an EMBL/GenBank/DDBJ whole genome shotgun (WGS) entry which is preliminary data.</text>
</comment>
<evidence type="ECO:0000313" key="4">
    <source>
        <dbReference type="Proteomes" id="UP000698924"/>
    </source>
</evidence>
<dbReference type="PANTHER" id="PTHR34580">
    <property type="match status" value="1"/>
</dbReference>
<gene>
    <name evidence="3" type="ORF">H6D15_00525</name>
</gene>
<dbReference type="Pfam" id="PF13280">
    <property type="entry name" value="WYL"/>
    <property type="match status" value="1"/>
</dbReference>
<feature type="domain" description="WCX" evidence="2">
    <location>
        <begin position="214"/>
        <end position="288"/>
    </location>
</feature>
<evidence type="ECO:0000313" key="3">
    <source>
        <dbReference type="EMBL" id="MBM6856102.1"/>
    </source>
</evidence>
<dbReference type="PROSITE" id="PS52050">
    <property type="entry name" value="WYL"/>
    <property type="match status" value="1"/>
</dbReference>
<proteinExistence type="predicted"/>
<organism evidence="3 4">
    <name type="scientific">Caecibacteroides pullorum</name>
    <dbReference type="NCBI Taxonomy" id="2725562"/>
    <lineage>
        <taxon>Bacteria</taxon>
        <taxon>Pseudomonadati</taxon>
        <taxon>Bacteroidota</taxon>
        <taxon>Bacteroidia</taxon>
        <taxon>Bacteroidales</taxon>
        <taxon>Bacteroidaceae</taxon>
        <taxon>Caecibacteroides</taxon>
    </lineage>
</organism>
<accession>A0AA40ZQC3</accession>
<feature type="domain" description="WYL" evidence="1">
    <location>
        <begin position="115"/>
        <end position="182"/>
    </location>
</feature>
<evidence type="ECO:0000259" key="1">
    <source>
        <dbReference type="Pfam" id="PF13280"/>
    </source>
</evidence>
<dbReference type="Pfam" id="PF25583">
    <property type="entry name" value="WCX"/>
    <property type="match status" value="1"/>
</dbReference>
<protein>
    <submittedName>
        <fullName evidence="3">WYL domain-containing protein</fullName>
    </submittedName>
</protein>
<dbReference type="RefSeq" id="WP_204970726.1">
    <property type="nucleotide sequence ID" value="NZ_JAAZTS010000001.1"/>
</dbReference>
<dbReference type="InterPro" id="IPR051534">
    <property type="entry name" value="CBASS_pafABC_assoc_protein"/>
</dbReference>
<dbReference type="InterPro" id="IPR057727">
    <property type="entry name" value="WCX_dom"/>
</dbReference>
<dbReference type="InterPro" id="IPR026881">
    <property type="entry name" value="WYL_dom"/>
</dbReference>
<name>A0AA40ZQC3_9BACT</name>
<dbReference type="EMBL" id="JACJMO010000001">
    <property type="protein sequence ID" value="MBM6856102.1"/>
    <property type="molecule type" value="Genomic_DNA"/>
</dbReference>
<dbReference type="Proteomes" id="UP000698924">
    <property type="component" value="Unassembled WGS sequence"/>
</dbReference>
<keyword evidence="4" id="KW-1185">Reference proteome</keyword>
<evidence type="ECO:0000259" key="2">
    <source>
        <dbReference type="Pfam" id="PF25583"/>
    </source>
</evidence>
<sequence length="302" mass="35850">MKNRINIWLVSLLLRRKRIKLAEIQDAWQEYSGEYGMELHRNTFMKYKRMAEDMFDINIECDRRTNEYYIDSPEMLNRSALNQWLIQTASSSDVIARRKKLVGRIVLETTFGGEEHLDAITEAMMKNKCVSIVYHSYWGEAATFTVEPYFIKFFKQRWYLIGFCREREGVRVYSFDRMDNAELTTESFRMSPEHTPQVMFNDTYGIINDDTRVENVVLKFNLKQGNYIRTRPLHHSQELVLQDEDSMTFRLRLKPTLDFVQELLSYGFTLQVLAPESLVQEMRRTVNELCALYRQEGTDVES</sequence>
<dbReference type="AlphaFoldDB" id="A0AA40ZQC3"/>
<dbReference type="PANTHER" id="PTHR34580:SF9">
    <property type="entry name" value="SLL5097 PROTEIN"/>
    <property type="match status" value="1"/>
</dbReference>